<accession>A0ABS8VDK5</accession>
<gene>
    <name evidence="1" type="ORF">HAX54_034214</name>
</gene>
<reference evidence="1 2" key="1">
    <citation type="journal article" date="2021" name="BMC Genomics">
        <title>Datura genome reveals duplications of psychoactive alkaloid biosynthetic genes and high mutation rate following tissue culture.</title>
        <authorList>
            <person name="Rajewski A."/>
            <person name="Carter-House D."/>
            <person name="Stajich J."/>
            <person name="Litt A."/>
        </authorList>
    </citation>
    <scope>NUCLEOTIDE SEQUENCE [LARGE SCALE GENOMIC DNA]</scope>
    <source>
        <strain evidence="1">AR-01</strain>
    </source>
</reference>
<dbReference type="Proteomes" id="UP000823775">
    <property type="component" value="Unassembled WGS sequence"/>
</dbReference>
<organism evidence="1 2">
    <name type="scientific">Datura stramonium</name>
    <name type="common">Jimsonweed</name>
    <name type="synonym">Common thornapple</name>
    <dbReference type="NCBI Taxonomy" id="4076"/>
    <lineage>
        <taxon>Eukaryota</taxon>
        <taxon>Viridiplantae</taxon>
        <taxon>Streptophyta</taxon>
        <taxon>Embryophyta</taxon>
        <taxon>Tracheophyta</taxon>
        <taxon>Spermatophyta</taxon>
        <taxon>Magnoliopsida</taxon>
        <taxon>eudicotyledons</taxon>
        <taxon>Gunneridae</taxon>
        <taxon>Pentapetalae</taxon>
        <taxon>asterids</taxon>
        <taxon>lamiids</taxon>
        <taxon>Solanales</taxon>
        <taxon>Solanaceae</taxon>
        <taxon>Solanoideae</taxon>
        <taxon>Datureae</taxon>
        <taxon>Datura</taxon>
    </lineage>
</organism>
<protein>
    <recommendedName>
        <fullName evidence="3">RNase H type-1 domain-containing protein</fullName>
    </recommendedName>
</protein>
<feature type="non-terminal residue" evidence="1">
    <location>
        <position position="1"/>
    </location>
</feature>
<sequence>LARRMGEEAIRIFYDSQLLVNRISGMYDVKDDRMLIMPKLHLTLKYKAVVVIYSNPTRLGSIP</sequence>
<evidence type="ECO:0008006" key="3">
    <source>
        <dbReference type="Google" id="ProtNLM"/>
    </source>
</evidence>
<proteinExistence type="predicted"/>
<evidence type="ECO:0000313" key="2">
    <source>
        <dbReference type="Proteomes" id="UP000823775"/>
    </source>
</evidence>
<evidence type="ECO:0000313" key="1">
    <source>
        <dbReference type="EMBL" id="MCD9645358.1"/>
    </source>
</evidence>
<keyword evidence="2" id="KW-1185">Reference proteome</keyword>
<name>A0ABS8VDK5_DATST</name>
<dbReference type="EMBL" id="JACEIK010004403">
    <property type="protein sequence ID" value="MCD9645358.1"/>
    <property type="molecule type" value="Genomic_DNA"/>
</dbReference>
<comment type="caution">
    <text evidence="1">The sequence shown here is derived from an EMBL/GenBank/DDBJ whole genome shotgun (WGS) entry which is preliminary data.</text>
</comment>